<evidence type="ECO:0000259" key="10">
    <source>
        <dbReference type="PROSITE" id="PS50866"/>
    </source>
</evidence>
<dbReference type="PROSITE" id="PS50866">
    <property type="entry name" value="GOLD"/>
    <property type="match status" value="1"/>
</dbReference>
<evidence type="ECO:0000313" key="13">
    <source>
        <dbReference type="Proteomes" id="UP000077266"/>
    </source>
</evidence>
<keyword evidence="6 8" id="KW-0472">Membrane</keyword>
<gene>
    <name evidence="12" type="ORF">EXIGLDRAFT_724978</name>
    <name evidence="11" type="ORF">EXIGLDRAFT_834120</name>
</gene>
<dbReference type="FunCoup" id="A0A165K3E8">
    <property type="interactions" value="805"/>
</dbReference>
<evidence type="ECO:0000313" key="12">
    <source>
        <dbReference type="EMBL" id="KZV99501.1"/>
    </source>
</evidence>
<feature type="domain" description="GOLD" evidence="10">
    <location>
        <begin position="35"/>
        <end position="128"/>
    </location>
</feature>
<dbReference type="EMBL" id="KV425909">
    <property type="protein sequence ID" value="KZV99501.1"/>
    <property type="molecule type" value="Genomic_DNA"/>
</dbReference>
<keyword evidence="13" id="KW-1185">Reference proteome</keyword>
<dbReference type="SMART" id="SM01190">
    <property type="entry name" value="EMP24_GP25L"/>
    <property type="match status" value="1"/>
</dbReference>
<evidence type="ECO:0000256" key="7">
    <source>
        <dbReference type="RuleBase" id="RU003827"/>
    </source>
</evidence>
<dbReference type="Pfam" id="PF01105">
    <property type="entry name" value="EMP24_GP25L"/>
    <property type="match status" value="1"/>
</dbReference>
<keyword evidence="3 7" id="KW-0812">Transmembrane</keyword>
<feature type="signal peptide" evidence="9">
    <location>
        <begin position="1"/>
        <end position="22"/>
    </location>
</feature>
<dbReference type="EMBL" id="KV425952">
    <property type="protein sequence ID" value="KZV95727.1"/>
    <property type="molecule type" value="Genomic_DNA"/>
</dbReference>
<dbReference type="PANTHER" id="PTHR22811">
    <property type="entry name" value="TRANSMEMBRANE EMP24 DOMAIN-CONTAINING PROTEIN"/>
    <property type="match status" value="1"/>
</dbReference>
<name>A0A165K3E8_EXIGL</name>
<keyword evidence="4 9" id="KW-0732">Signal</keyword>
<evidence type="ECO:0000256" key="2">
    <source>
        <dbReference type="ARBA" id="ARBA00007104"/>
    </source>
</evidence>
<dbReference type="AlphaFoldDB" id="A0A165K3E8"/>
<dbReference type="OrthoDB" id="759142at2759"/>
<evidence type="ECO:0000256" key="3">
    <source>
        <dbReference type="ARBA" id="ARBA00022692"/>
    </source>
</evidence>
<dbReference type="Proteomes" id="UP000077266">
    <property type="component" value="Unassembled WGS sequence"/>
</dbReference>
<evidence type="ECO:0000256" key="1">
    <source>
        <dbReference type="ARBA" id="ARBA00004479"/>
    </source>
</evidence>
<organism evidence="11 13">
    <name type="scientific">Exidia glandulosa HHB12029</name>
    <dbReference type="NCBI Taxonomy" id="1314781"/>
    <lineage>
        <taxon>Eukaryota</taxon>
        <taxon>Fungi</taxon>
        <taxon>Dikarya</taxon>
        <taxon>Basidiomycota</taxon>
        <taxon>Agaricomycotina</taxon>
        <taxon>Agaricomycetes</taxon>
        <taxon>Auriculariales</taxon>
        <taxon>Exidiaceae</taxon>
        <taxon>Exidia</taxon>
    </lineage>
</organism>
<keyword evidence="5 8" id="KW-1133">Transmembrane helix</keyword>
<reference evidence="11 13" key="1">
    <citation type="journal article" date="2016" name="Mol. Biol. Evol.">
        <title>Comparative Genomics of Early-Diverging Mushroom-Forming Fungi Provides Insights into the Origins of Lignocellulose Decay Capabilities.</title>
        <authorList>
            <person name="Nagy L.G."/>
            <person name="Riley R."/>
            <person name="Tritt A."/>
            <person name="Adam C."/>
            <person name="Daum C."/>
            <person name="Floudas D."/>
            <person name="Sun H."/>
            <person name="Yadav J.S."/>
            <person name="Pangilinan J."/>
            <person name="Larsson K.H."/>
            <person name="Matsuura K."/>
            <person name="Barry K."/>
            <person name="Labutti K."/>
            <person name="Kuo R."/>
            <person name="Ohm R.A."/>
            <person name="Bhattacharya S.S."/>
            <person name="Shirouzu T."/>
            <person name="Yoshinaga Y."/>
            <person name="Martin F.M."/>
            <person name="Grigoriev I.V."/>
            <person name="Hibbett D.S."/>
        </authorList>
    </citation>
    <scope>NUCLEOTIDE SEQUENCE [LARGE SCALE GENOMIC DNA]</scope>
    <source>
        <strain evidence="11 13">HHB12029</strain>
    </source>
</reference>
<evidence type="ECO:0000256" key="9">
    <source>
        <dbReference type="SAM" id="SignalP"/>
    </source>
</evidence>
<accession>A0A165K3E8</accession>
<evidence type="ECO:0000313" key="11">
    <source>
        <dbReference type="EMBL" id="KZV95727.1"/>
    </source>
</evidence>
<protein>
    <recommendedName>
        <fullName evidence="10">GOLD domain-containing protein</fullName>
    </recommendedName>
</protein>
<feature type="transmembrane region" description="Helical" evidence="8">
    <location>
        <begin position="189"/>
        <end position="206"/>
    </location>
</feature>
<dbReference type="STRING" id="1314781.A0A165K3E8"/>
<dbReference type="InterPro" id="IPR009038">
    <property type="entry name" value="GOLD_dom"/>
</dbReference>
<proteinExistence type="inferred from homology"/>
<comment type="similarity">
    <text evidence="2 7">Belongs to the EMP24/GP25L family.</text>
</comment>
<dbReference type="InterPro" id="IPR015720">
    <property type="entry name" value="Emp24-like"/>
</dbReference>
<evidence type="ECO:0000256" key="5">
    <source>
        <dbReference type="ARBA" id="ARBA00022989"/>
    </source>
</evidence>
<evidence type="ECO:0000256" key="8">
    <source>
        <dbReference type="SAM" id="Phobius"/>
    </source>
</evidence>
<comment type="subcellular location">
    <subcellularLocation>
        <location evidence="1 7">Membrane</location>
        <topology evidence="1 7">Single-pass type I membrane protein</topology>
    </subcellularLocation>
</comment>
<feature type="chain" id="PRO_5008241204" description="GOLD domain-containing protein" evidence="9">
    <location>
        <begin position="23"/>
        <end position="219"/>
    </location>
</feature>
<evidence type="ECO:0000256" key="6">
    <source>
        <dbReference type="ARBA" id="ARBA00023136"/>
    </source>
</evidence>
<evidence type="ECO:0000256" key="4">
    <source>
        <dbReference type="ARBA" id="ARBA00022729"/>
    </source>
</evidence>
<dbReference type="GO" id="GO:0016020">
    <property type="term" value="C:membrane"/>
    <property type="evidence" value="ECO:0007669"/>
    <property type="project" value="UniProtKB-SubCell"/>
</dbReference>
<sequence>MHTRQPLFYAVALLVAAASVGAVKFNLQAARYPPSKCFWHAAHDGQLVVVTANVAPGADQRVDIEIVDASPARHVYQSKRGLSGEARFAITTHSEDDVGVCFKNYLDYSVSNANAVGKSRVVDLDVDIGADAVDYNAIANKESLSVLETEMRKVEGVVKEIVDEMEYLKRRELRFHSTNESTNARVQNFALFTLFAMLCLGAWEIMHLRAFFKRKYLID</sequence>